<evidence type="ECO:0000313" key="3">
    <source>
        <dbReference type="Proteomes" id="UP001217918"/>
    </source>
</evidence>
<evidence type="ECO:0000256" key="1">
    <source>
        <dbReference type="SAM" id="MobiDB-lite"/>
    </source>
</evidence>
<protein>
    <submittedName>
        <fullName evidence="2">Uncharacterized protein</fullName>
    </submittedName>
</protein>
<sequence length="322" mass="33619">MCAMDSSSADGALISEPSPVSPLPLLALNEFIGRTTPSSLYTSPTTPASTPADAQSSRKPEDAALSPGPCSRSPAPVVGQPAAAAAAAAAPEDWLSQREQIVPTRHLGDKGLWIRGWSIQVAREGDGAYCACSDAASRCLQLLPLDGPSTMPAAHGAVVPTTTTAAARAPGTDRKSREKRRSRASPEKQAQAAVTAPPLPCSYCRRRLPAPTVPEAEAEAEAENTQDPSMAERFTARVRAIGRGIDRALRPRKSGLVRPSTERPLPAAKAAEDARKSSSDINPDNLSDSSGRRTGQAGRAAAGARLARAQNLLNQHRAKSSS</sequence>
<feature type="compositionally biased region" description="Polar residues" evidence="1">
    <location>
        <begin position="279"/>
        <end position="293"/>
    </location>
</feature>
<gene>
    <name evidence="2" type="ORF">P8C59_004043</name>
</gene>
<accession>A0AAD9I1T4</accession>
<feature type="region of interest" description="Disordered" evidence="1">
    <location>
        <begin position="162"/>
        <end position="196"/>
    </location>
</feature>
<feature type="region of interest" description="Disordered" evidence="1">
    <location>
        <begin position="212"/>
        <end position="232"/>
    </location>
</feature>
<feature type="compositionally biased region" description="Low complexity" evidence="1">
    <location>
        <begin position="295"/>
        <end position="304"/>
    </location>
</feature>
<evidence type="ECO:0000313" key="2">
    <source>
        <dbReference type="EMBL" id="KAK2069461.1"/>
    </source>
</evidence>
<comment type="caution">
    <text evidence="2">The sequence shown here is derived from an EMBL/GenBank/DDBJ whole genome shotgun (WGS) entry which is preliminary data.</text>
</comment>
<feature type="region of interest" description="Disordered" evidence="1">
    <location>
        <begin position="250"/>
        <end position="304"/>
    </location>
</feature>
<feature type="region of interest" description="Disordered" evidence="1">
    <location>
        <begin position="37"/>
        <end position="78"/>
    </location>
</feature>
<reference evidence="2" key="1">
    <citation type="journal article" date="2023" name="Mol. Plant Microbe Interact.">
        <title>Elucidating the Obligate Nature and Biological Capacity of an Invasive Fungal Corn Pathogen.</title>
        <authorList>
            <person name="MacCready J.S."/>
            <person name="Roggenkamp E.M."/>
            <person name="Gdanetz K."/>
            <person name="Chilvers M.I."/>
        </authorList>
    </citation>
    <scope>NUCLEOTIDE SEQUENCE</scope>
    <source>
        <strain evidence="2">PM02</strain>
    </source>
</reference>
<dbReference type="EMBL" id="JAQQPM010000003">
    <property type="protein sequence ID" value="KAK2069461.1"/>
    <property type="molecule type" value="Genomic_DNA"/>
</dbReference>
<proteinExistence type="predicted"/>
<organism evidence="2 3">
    <name type="scientific">Phyllachora maydis</name>
    <dbReference type="NCBI Taxonomy" id="1825666"/>
    <lineage>
        <taxon>Eukaryota</taxon>
        <taxon>Fungi</taxon>
        <taxon>Dikarya</taxon>
        <taxon>Ascomycota</taxon>
        <taxon>Pezizomycotina</taxon>
        <taxon>Sordariomycetes</taxon>
        <taxon>Sordariomycetidae</taxon>
        <taxon>Phyllachorales</taxon>
        <taxon>Phyllachoraceae</taxon>
        <taxon>Phyllachora</taxon>
    </lineage>
</organism>
<keyword evidence="3" id="KW-1185">Reference proteome</keyword>
<dbReference type="AlphaFoldDB" id="A0AAD9I1T4"/>
<dbReference type="Proteomes" id="UP001217918">
    <property type="component" value="Unassembled WGS sequence"/>
</dbReference>
<feature type="compositionally biased region" description="Low complexity" evidence="1">
    <location>
        <begin position="37"/>
        <end position="55"/>
    </location>
</feature>
<feature type="region of interest" description="Disordered" evidence="1">
    <location>
        <begin position="1"/>
        <end position="21"/>
    </location>
</feature>
<name>A0AAD9I1T4_9PEZI</name>